<evidence type="ECO:0000313" key="2">
    <source>
        <dbReference type="Proteomes" id="UP000527355"/>
    </source>
</evidence>
<dbReference type="Proteomes" id="UP000527355">
    <property type="component" value="Unassembled WGS sequence"/>
</dbReference>
<reference evidence="1 2" key="1">
    <citation type="journal article" date="2020" name="Nature">
        <title>Six reference-quality genomes reveal evolution of bat adaptations.</title>
        <authorList>
            <person name="Jebb D."/>
            <person name="Huang Z."/>
            <person name="Pippel M."/>
            <person name="Hughes G.M."/>
            <person name="Lavrichenko K."/>
            <person name="Devanna P."/>
            <person name="Winkler S."/>
            <person name="Jermiin L.S."/>
            <person name="Skirmuntt E.C."/>
            <person name="Katzourakis A."/>
            <person name="Burkitt-Gray L."/>
            <person name="Ray D.A."/>
            <person name="Sullivan K.A.M."/>
            <person name="Roscito J.G."/>
            <person name="Kirilenko B.M."/>
            <person name="Davalos L.M."/>
            <person name="Corthals A.P."/>
            <person name="Power M.L."/>
            <person name="Jones G."/>
            <person name="Ransome R.D."/>
            <person name="Dechmann D.K.N."/>
            <person name="Locatelli A.G."/>
            <person name="Puechmaille S.J."/>
            <person name="Fedrigo O."/>
            <person name="Jarvis E.D."/>
            <person name="Hiller M."/>
            <person name="Vernes S.C."/>
            <person name="Myers E.W."/>
            <person name="Teeling E.C."/>
        </authorList>
    </citation>
    <scope>NUCLEOTIDE SEQUENCE [LARGE SCALE GENOMIC DNA]</scope>
    <source>
        <strain evidence="1">MMyoMyo1</strain>
        <tissue evidence="1">Flight muscle</tissue>
    </source>
</reference>
<organism evidence="1 2">
    <name type="scientific">Myotis myotis</name>
    <name type="common">Greater mouse-eared bat</name>
    <name type="synonym">Vespertilio myotis</name>
    <dbReference type="NCBI Taxonomy" id="51298"/>
    <lineage>
        <taxon>Eukaryota</taxon>
        <taxon>Metazoa</taxon>
        <taxon>Chordata</taxon>
        <taxon>Craniata</taxon>
        <taxon>Vertebrata</taxon>
        <taxon>Euteleostomi</taxon>
        <taxon>Mammalia</taxon>
        <taxon>Eutheria</taxon>
        <taxon>Laurasiatheria</taxon>
        <taxon>Chiroptera</taxon>
        <taxon>Yangochiroptera</taxon>
        <taxon>Vespertilionidae</taxon>
        <taxon>Myotis</taxon>
    </lineage>
</organism>
<protein>
    <submittedName>
        <fullName evidence="1">Uncharacterized protein</fullName>
    </submittedName>
</protein>
<gene>
    <name evidence="1" type="ORF">mMyoMyo1_008182</name>
</gene>
<proteinExistence type="predicted"/>
<sequence length="123" mass="14358">MPRWNHWPATLMALRRGRVHWVTQPPTRAGMCMVWSYEVVTPTPSSFLTLGFFLPNCYPRKSTLNSLWEKIMTYIPVYCVVVPRALSFSRCQFEMLRLKSSYKVQLIDSFSYSEPHYGSPLGM</sequence>
<comment type="caution">
    <text evidence="1">The sequence shown here is derived from an EMBL/GenBank/DDBJ whole genome shotgun (WGS) entry which is preliminary data.</text>
</comment>
<evidence type="ECO:0000313" key="1">
    <source>
        <dbReference type="EMBL" id="KAF6387744.1"/>
    </source>
</evidence>
<dbReference type="EMBL" id="JABWUV010000001">
    <property type="protein sequence ID" value="KAF6387744.1"/>
    <property type="molecule type" value="Genomic_DNA"/>
</dbReference>
<accession>A0A7J8AMS6</accession>
<dbReference type="AlphaFoldDB" id="A0A7J8AMS6"/>
<name>A0A7J8AMS6_MYOMY</name>
<keyword evidence="2" id="KW-1185">Reference proteome</keyword>